<proteinExistence type="predicted"/>
<dbReference type="InterPro" id="IPR001789">
    <property type="entry name" value="Sig_transdc_resp-reg_receiver"/>
</dbReference>
<evidence type="ECO:0000259" key="7">
    <source>
        <dbReference type="PROSITE" id="PS50110"/>
    </source>
</evidence>
<dbReference type="GO" id="GO:0006355">
    <property type="term" value="P:regulation of DNA-templated transcription"/>
    <property type="evidence" value="ECO:0007669"/>
    <property type="project" value="InterPro"/>
</dbReference>
<dbReference type="OrthoDB" id="192836at2"/>
<dbReference type="Pfam" id="PF00072">
    <property type="entry name" value="Response_reg"/>
    <property type="match status" value="1"/>
</dbReference>
<accession>A0A5C4T6F0</accession>
<dbReference type="InterPro" id="IPR011006">
    <property type="entry name" value="CheY-like_superfamily"/>
</dbReference>
<dbReference type="InterPro" id="IPR039420">
    <property type="entry name" value="WalR-like"/>
</dbReference>
<gene>
    <name evidence="8" type="ORF">FE784_21625</name>
</gene>
<dbReference type="AlphaFoldDB" id="A0A5C4T6F0"/>
<organism evidence="8 9">
    <name type="scientific">Paenibacillus hemerocallicola</name>
    <dbReference type="NCBI Taxonomy" id="1172614"/>
    <lineage>
        <taxon>Bacteria</taxon>
        <taxon>Bacillati</taxon>
        <taxon>Bacillota</taxon>
        <taxon>Bacilli</taxon>
        <taxon>Bacillales</taxon>
        <taxon>Paenibacillaceae</taxon>
        <taxon>Paenibacillus</taxon>
    </lineage>
</organism>
<dbReference type="CDD" id="cd17541">
    <property type="entry name" value="REC_CheB-like"/>
    <property type="match status" value="1"/>
</dbReference>
<comment type="caution">
    <text evidence="8">The sequence shown here is derived from an EMBL/GenBank/DDBJ whole genome shotgun (WGS) entry which is preliminary data.</text>
</comment>
<dbReference type="PANTHER" id="PTHR43214:SF43">
    <property type="entry name" value="TWO-COMPONENT RESPONSE REGULATOR"/>
    <property type="match status" value="1"/>
</dbReference>
<dbReference type="PANTHER" id="PTHR43214">
    <property type="entry name" value="TWO-COMPONENT RESPONSE REGULATOR"/>
    <property type="match status" value="1"/>
</dbReference>
<keyword evidence="4" id="KW-0804">Transcription</keyword>
<reference evidence="8 9" key="1">
    <citation type="submission" date="2019-05" db="EMBL/GenBank/DDBJ databases">
        <title>We sequenced the genome of Paenibacillus hemerocallicola KCTC 33185 for further insight into its adaptation and study the phylogeny of Paenibacillus.</title>
        <authorList>
            <person name="Narsing Rao M.P."/>
        </authorList>
    </citation>
    <scope>NUCLEOTIDE SEQUENCE [LARGE SCALE GENOMIC DNA]</scope>
    <source>
        <strain evidence="8 9">KCTC 33185</strain>
    </source>
</reference>
<dbReference type="Proteomes" id="UP000307943">
    <property type="component" value="Unassembled WGS sequence"/>
</dbReference>
<keyword evidence="1 5" id="KW-0597">Phosphoprotein</keyword>
<dbReference type="SUPFAM" id="SSF52172">
    <property type="entry name" value="CheY-like"/>
    <property type="match status" value="1"/>
</dbReference>
<evidence type="ECO:0000256" key="6">
    <source>
        <dbReference type="SAM" id="MobiDB-lite"/>
    </source>
</evidence>
<dbReference type="EMBL" id="VDCQ01000032">
    <property type="protein sequence ID" value="TNJ64220.1"/>
    <property type="molecule type" value="Genomic_DNA"/>
</dbReference>
<dbReference type="PROSITE" id="PS50110">
    <property type="entry name" value="RESPONSE_REGULATORY"/>
    <property type="match status" value="1"/>
</dbReference>
<evidence type="ECO:0000256" key="2">
    <source>
        <dbReference type="ARBA" id="ARBA00023015"/>
    </source>
</evidence>
<evidence type="ECO:0000256" key="4">
    <source>
        <dbReference type="ARBA" id="ARBA00023163"/>
    </source>
</evidence>
<feature type="modified residue" description="4-aspartylphosphate" evidence="5">
    <location>
        <position position="92"/>
    </location>
</feature>
<evidence type="ECO:0000256" key="3">
    <source>
        <dbReference type="ARBA" id="ARBA00023125"/>
    </source>
</evidence>
<feature type="region of interest" description="Disordered" evidence="6">
    <location>
        <begin position="1"/>
        <end position="22"/>
    </location>
</feature>
<evidence type="ECO:0000313" key="9">
    <source>
        <dbReference type="Proteomes" id="UP000307943"/>
    </source>
</evidence>
<dbReference type="GO" id="GO:0003677">
    <property type="term" value="F:DNA binding"/>
    <property type="evidence" value="ECO:0007669"/>
    <property type="project" value="UniProtKB-KW"/>
</dbReference>
<keyword evidence="3" id="KW-0238">DNA-binding</keyword>
<keyword evidence="9" id="KW-1185">Reference proteome</keyword>
<protein>
    <submittedName>
        <fullName evidence="8">Response regulator transcription factor</fullName>
    </submittedName>
</protein>
<dbReference type="SMART" id="SM00448">
    <property type="entry name" value="REC"/>
    <property type="match status" value="1"/>
</dbReference>
<evidence type="ECO:0000256" key="1">
    <source>
        <dbReference type="ARBA" id="ARBA00022553"/>
    </source>
</evidence>
<sequence length="226" mass="24909">MDGASVSGQAGAHGNGGGRAARADAERRLLRGSVRMTQSIRVMLVEDDPFWRERLTEDLGKEPDIEVVAAAATGQEALEAAATIGMDVVLMDINLSENRLDGLDATKELMLARQSELKIIILTSLTEKEIIVKAFQNGAVNYIGKSNFHHITRAIREAFDGESSIHPDAAGAMREEIRLMQLTPSEREIHELKERGYNRTEISTMLSKSLNTIKSQIRSIRGKLLK</sequence>
<dbReference type="InterPro" id="IPR016032">
    <property type="entry name" value="Sig_transdc_resp-reg_C-effctor"/>
</dbReference>
<keyword evidence="2" id="KW-0805">Transcription regulation</keyword>
<dbReference type="SUPFAM" id="SSF46894">
    <property type="entry name" value="C-terminal effector domain of the bipartite response regulators"/>
    <property type="match status" value="1"/>
</dbReference>
<dbReference type="Gene3D" id="3.40.50.2300">
    <property type="match status" value="1"/>
</dbReference>
<name>A0A5C4T6F0_9BACL</name>
<feature type="domain" description="Response regulatory" evidence="7">
    <location>
        <begin position="41"/>
        <end position="160"/>
    </location>
</feature>
<evidence type="ECO:0000256" key="5">
    <source>
        <dbReference type="PROSITE-ProRule" id="PRU00169"/>
    </source>
</evidence>
<evidence type="ECO:0000313" key="8">
    <source>
        <dbReference type="EMBL" id="TNJ64220.1"/>
    </source>
</evidence>
<dbReference type="GO" id="GO:0000160">
    <property type="term" value="P:phosphorelay signal transduction system"/>
    <property type="evidence" value="ECO:0007669"/>
    <property type="project" value="InterPro"/>
</dbReference>